<evidence type="ECO:0000313" key="3">
    <source>
        <dbReference type="Proteomes" id="UP000825886"/>
    </source>
</evidence>
<dbReference type="Proteomes" id="UP000825886">
    <property type="component" value="Chromosome"/>
</dbReference>
<name>A0ABX9AKM1_9ENTR</name>
<dbReference type="RefSeq" id="WP_222158466.1">
    <property type="nucleotide sequence ID" value="NZ_CP081864.1"/>
</dbReference>
<dbReference type="EMBL" id="CP081864">
    <property type="protein sequence ID" value="QZN95366.1"/>
    <property type="molecule type" value="Genomic_DNA"/>
</dbReference>
<evidence type="ECO:0000313" key="2">
    <source>
        <dbReference type="EMBL" id="QZN95366.1"/>
    </source>
</evidence>
<sequence>MMKMPEDHNPVSPVLAPHYESHRVLPVRTVEFSLPPMDMALLELEEATGESLDSTLEEMSLVLSGRMRDEKRLASSERQLRRQQELIALIQRLREQHGGLPTFLAASSEENSEALEGLQRIFTLAQHLASTALDEKRKKALHAQLAQLIEENAYETTLFGLMELGTVSKAALAPIGRLFQRAMDEQDIPLSEWFKRIADWSDRQRRLRVVLRMAAFELTLSVGCAQQARLATVLVRLRRLLLFLGLEQECKAQEQRYPLPDDSLLTLLIDITQESWLFDDWLIARISSLTTSATVFKHIVRYLDVQFRVMPDACFSDEDQRESILAVLQKLKGNQVLS</sequence>
<evidence type="ECO:0000256" key="1">
    <source>
        <dbReference type="SAM" id="Coils"/>
    </source>
</evidence>
<dbReference type="SUPFAM" id="SSF140591">
    <property type="entry name" value="Type III secretion system domain"/>
    <property type="match status" value="1"/>
</dbReference>
<organism evidence="2 3">
    <name type="scientific">Symbiopectobacterium purcellii</name>
    <dbReference type="NCBI Taxonomy" id="2871826"/>
    <lineage>
        <taxon>Bacteria</taxon>
        <taxon>Pseudomonadati</taxon>
        <taxon>Pseudomonadota</taxon>
        <taxon>Gammaproteobacteria</taxon>
        <taxon>Enterobacterales</taxon>
        <taxon>Enterobacteriaceae</taxon>
    </lineage>
</organism>
<reference evidence="2 3" key="1">
    <citation type="submission" date="2021-08" db="EMBL/GenBank/DDBJ databases">
        <title>Culture and genomic analysis of Symbiopectobacterium purcellii sp. nov. gen. nov., isolated from the leafhopper Empoasca decipiens.</title>
        <authorList>
            <person name="Nadal-Jimenez P."/>
            <person name="Siozios S."/>
            <person name="Halliday N."/>
            <person name="Camara M."/>
            <person name="Hurst G.D.D."/>
        </authorList>
    </citation>
    <scope>NUCLEOTIDE SEQUENCE [LARGE SCALE GENOMIC DNA]</scope>
    <source>
        <strain evidence="2 3">SyEd1</strain>
    </source>
</reference>
<proteinExistence type="predicted"/>
<accession>A0ABX9AKM1</accession>
<gene>
    <name evidence="2" type="ORF">K6K13_19535</name>
</gene>
<protein>
    <submittedName>
        <fullName evidence="2">SepL/TyeA/HrpJ family type III secretion system gatekeeper</fullName>
    </submittedName>
</protein>
<keyword evidence="3" id="KW-1185">Reference proteome</keyword>
<feature type="coiled-coil region" evidence="1">
    <location>
        <begin position="66"/>
        <end position="96"/>
    </location>
</feature>
<keyword evidence="1" id="KW-0175">Coiled coil</keyword>